<evidence type="ECO:0000313" key="3">
    <source>
        <dbReference type="EMBL" id="TFC97972.1"/>
    </source>
</evidence>
<feature type="compositionally biased region" description="Basic and acidic residues" evidence="1">
    <location>
        <begin position="1"/>
        <end position="35"/>
    </location>
</feature>
<sequence length="204" mass="21281">MTETPDSTREPGLEPEQEPTREPTLEPEQEPDRWSDPPPDPPVDGQPMDAITSVISITTAPGPAEPDGHSAEGTEVEVETADSAVDYTVAYPSPIPEYALEPTGPTDSPSMIVPGTGEPPSRVLASDGSEPAPALPAASVRPRSRPLLGTIVWGVILLALAGYVLLGVLVPTPADPTLWLLGGVILIGLLLIVVGIIAALRRVD</sequence>
<feature type="region of interest" description="Disordered" evidence="1">
    <location>
        <begin position="117"/>
        <end position="137"/>
    </location>
</feature>
<feature type="transmembrane region" description="Helical" evidence="2">
    <location>
        <begin position="147"/>
        <end position="166"/>
    </location>
</feature>
<keyword evidence="4" id="KW-1185">Reference proteome</keyword>
<protein>
    <recommendedName>
        <fullName evidence="5">DUF308 domain-containing protein</fullName>
    </recommendedName>
</protein>
<dbReference type="RefSeq" id="WP_134363515.1">
    <property type="nucleotide sequence ID" value="NZ_SOGJ01000022.1"/>
</dbReference>
<organism evidence="3 4">
    <name type="scientific">Cryobacterium breve</name>
    <dbReference type="NCBI Taxonomy" id="1259258"/>
    <lineage>
        <taxon>Bacteria</taxon>
        <taxon>Bacillati</taxon>
        <taxon>Actinomycetota</taxon>
        <taxon>Actinomycetes</taxon>
        <taxon>Micrococcales</taxon>
        <taxon>Microbacteriaceae</taxon>
        <taxon>Cryobacterium</taxon>
    </lineage>
</organism>
<proteinExistence type="predicted"/>
<keyword evidence="2" id="KW-0472">Membrane</keyword>
<reference evidence="3 4" key="1">
    <citation type="submission" date="2019-03" db="EMBL/GenBank/DDBJ databases">
        <title>Genomics of glacier-inhabiting Cryobacterium strains.</title>
        <authorList>
            <person name="Liu Q."/>
            <person name="Xin Y.-H."/>
        </authorList>
    </citation>
    <scope>NUCLEOTIDE SEQUENCE [LARGE SCALE GENOMIC DNA]</scope>
    <source>
        <strain evidence="3 4">TMT4-23</strain>
    </source>
</reference>
<keyword evidence="2" id="KW-1133">Transmembrane helix</keyword>
<accession>A0ABY2J0Z5</accession>
<evidence type="ECO:0000256" key="1">
    <source>
        <dbReference type="SAM" id="MobiDB-lite"/>
    </source>
</evidence>
<evidence type="ECO:0000313" key="4">
    <source>
        <dbReference type="Proteomes" id="UP000298355"/>
    </source>
</evidence>
<dbReference type="Proteomes" id="UP000298355">
    <property type="component" value="Unassembled WGS sequence"/>
</dbReference>
<dbReference type="EMBL" id="SOGJ01000022">
    <property type="protein sequence ID" value="TFC97972.1"/>
    <property type="molecule type" value="Genomic_DNA"/>
</dbReference>
<keyword evidence="2" id="KW-0812">Transmembrane</keyword>
<feature type="region of interest" description="Disordered" evidence="1">
    <location>
        <begin position="1"/>
        <end position="79"/>
    </location>
</feature>
<gene>
    <name evidence="3" type="ORF">E3O65_09645</name>
</gene>
<feature type="transmembrane region" description="Helical" evidence="2">
    <location>
        <begin position="178"/>
        <end position="200"/>
    </location>
</feature>
<evidence type="ECO:0008006" key="5">
    <source>
        <dbReference type="Google" id="ProtNLM"/>
    </source>
</evidence>
<evidence type="ECO:0000256" key="2">
    <source>
        <dbReference type="SAM" id="Phobius"/>
    </source>
</evidence>
<name>A0ABY2J0Z5_9MICO</name>
<comment type="caution">
    <text evidence="3">The sequence shown here is derived from an EMBL/GenBank/DDBJ whole genome shotgun (WGS) entry which is preliminary data.</text>
</comment>